<proteinExistence type="predicted"/>
<evidence type="ECO:0000313" key="2">
    <source>
        <dbReference type="EMBL" id="EFA11277.2"/>
    </source>
</evidence>
<reference evidence="2 3" key="1">
    <citation type="journal article" date="2008" name="Nature">
        <title>The genome of the model beetle and pest Tribolium castaneum.</title>
        <authorList>
            <consortium name="Tribolium Genome Sequencing Consortium"/>
            <person name="Richards S."/>
            <person name="Gibbs R.A."/>
            <person name="Weinstock G.M."/>
            <person name="Brown S.J."/>
            <person name="Denell R."/>
            <person name="Beeman R.W."/>
            <person name="Gibbs R."/>
            <person name="Beeman R.W."/>
            <person name="Brown S.J."/>
            <person name="Bucher G."/>
            <person name="Friedrich M."/>
            <person name="Grimmelikhuijzen C.J."/>
            <person name="Klingler M."/>
            <person name="Lorenzen M."/>
            <person name="Richards S."/>
            <person name="Roth S."/>
            <person name="Schroder R."/>
            <person name="Tautz D."/>
            <person name="Zdobnov E.M."/>
            <person name="Muzny D."/>
            <person name="Gibbs R.A."/>
            <person name="Weinstock G.M."/>
            <person name="Attaway T."/>
            <person name="Bell S."/>
            <person name="Buhay C.J."/>
            <person name="Chandrabose M.N."/>
            <person name="Chavez D."/>
            <person name="Clerk-Blankenburg K.P."/>
            <person name="Cree A."/>
            <person name="Dao M."/>
            <person name="Davis C."/>
            <person name="Chacko J."/>
            <person name="Dinh H."/>
            <person name="Dugan-Rocha S."/>
            <person name="Fowler G."/>
            <person name="Garner T.T."/>
            <person name="Garnes J."/>
            <person name="Gnirke A."/>
            <person name="Hawes A."/>
            <person name="Hernandez J."/>
            <person name="Hines S."/>
            <person name="Holder M."/>
            <person name="Hume J."/>
            <person name="Jhangiani S.N."/>
            <person name="Joshi V."/>
            <person name="Khan Z.M."/>
            <person name="Jackson L."/>
            <person name="Kovar C."/>
            <person name="Kowis A."/>
            <person name="Lee S."/>
            <person name="Lewis L.R."/>
            <person name="Margolis J."/>
            <person name="Morgan M."/>
            <person name="Nazareth L.V."/>
            <person name="Nguyen N."/>
            <person name="Okwuonu G."/>
            <person name="Parker D."/>
            <person name="Richards S."/>
            <person name="Ruiz S.J."/>
            <person name="Santibanez J."/>
            <person name="Savard J."/>
            <person name="Scherer S.E."/>
            <person name="Schneider B."/>
            <person name="Sodergren E."/>
            <person name="Tautz D."/>
            <person name="Vattahil S."/>
            <person name="Villasana D."/>
            <person name="White C.S."/>
            <person name="Wright R."/>
            <person name="Park Y."/>
            <person name="Beeman R.W."/>
            <person name="Lord J."/>
            <person name="Oppert B."/>
            <person name="Lorenzen M."/>
            <person name="Brown S."/>
            <person name="Wang L."/>
            <person name="Savard J."/>
            <person name="Tautz D."/>
            <person name="Richards S."/>
            <person name="Weinstock G."/>
            <person name="Gibbs R.A."/>
            <person name="Liu Y."/>
            <person name="Worley K."/>
            <person name="Weinstock G."/>
            <person name="Elsik C.G."/>
            <person name="Reese J.T."/>
            <person name="Elhaik E."/>
            <person name="Landan G."/>
            <person name="Graur D."/>
            <person name="Arensburger P."/>
            <person name="Atkinson P."/>
            <person name="Beeman R.W."/>
            <person name="Beidler J."/>
            <person name="Brown S.J."/>
            <person name="Demuth J.P."/>
            <person name="Drury D.W."/>
            <person name="Du Y.Z."/>
            <person name="Fujiwara H."/>
            <person name="Lorenzen M."/>
            <person name="Maselli V."/>
            <person name="Osanai M."/>
            <person name="Park Y."/>
            <person name="Robertson H.M."/>
            <person name="Tu Z."/>
            <person name="Wang J.J."/>
            <person name="Wang S."/>
            <person name="Richards S."/>
            <person name="Song H."/>
            <person name="Zhang L."/>
            <person name="Sodergren E."/>
            <person name="Werner D."/>
            <person name="Stanke M."/>
            <person name="Morgenstern B."/>
            <person name="Solovyev V."/>
            <person name="Kosarev P."/>
            <person name="Brown G."/>
            <person name="Chen H.C."/>
            <person name="Ermolaeva O."/>
            <person name="Hlavina W."/>
            <person name="Kapustin Y."/>
            <person name="Kiryutin B."/>
            <person name="Kitts P."/>
            <person name="Maglott D."/>
            <person name="Pruitt K."/>
            <person name="Sapojnikov V."/>
            <person name="Souvorov A."/>
            <person name="Mackey A.J."/>
            <person name="Waterhouse R.M."/>
            <person name="Wyder S."/>
            <person name="Zdobnov E.M."/>
            <person name="Zdobnov E.M."/>
            <person name="Wyder S."/>
            <person name="Kriventseva E.V."/>
            <person name="Kadowaki T."/>
            <person name="Bork P."/>
            <person name="Aranda M."/>
            <person name="Bao R."/>
            <person name="Beermann A."/>
            <person name="Berns N."/>
            <person name="Bolognesi R."/>
            <person name="Bonneton F."/>
            <person name="Bopp D."/>
            <person name="Brown S.J."/>
            <person name="Bucher G."/>
            <person name="Butts T."/>
            <person name="Chaumot A."/>
            <person name="Denell R.E."/>
            <person name="Ferrier D.E."/>
            <person name="Friedrich M."/>
            <person name="Gordon C.M."/>
            <person name="Jindra M."/>
            <person name="Klingler M."/>
            <person name="Lan Q."/>
            <person name="Lattorff H.M."/>
            <person name="Laudet V."/>
            <person name="von Levetsow C."/>
            <person name="Liu Z."/>
            <person name="Lutz R."/>
            <person name="Lynch J.A."/>
            <person name="da Fonseca R.N."/>
            <person name="Posnien N."/>
            <person name="Reuter R."/>
            <person name="Roth S."/>
            <person name="Savard J."/>
            <person name="Schinko J.B."/>
            <person name="Schmitt C."/>
            <person name="Schoppmeier M."/>
            <person name="Schroder R."/>
            <person name="Shippy T.D."/>
            <person name="Simonnet F."/>
            <person name="Marques-Souza H."/>
            <person name="Tautz D."/>
            <person name="Tomoyasu Y."/>
            <person name="Trauner J."/>
            <person name="Van der Zee M."/>
            <person name="Vervoort M."/>
            <person name="Wittkopp N."/>
            <person name="Wimmer E.A."/>
            <person name="Yang X."/>
            <person name="Jones A.K."/>
            <person name="Sattelle D.B."/>
            <person name="Ebert P.R."/>
            <person name="Nelson D."/>
            <person name="Scott J.G."/>
            <person name="Beeman R.W."/>
            <person name="Muthukrishnan S."/>
            <person name="Kramer K.J."/>
            <person name="Arakane Y."/>
            <person name="Beeman R.W."/>
            <person name="Zhu Q."/>
            <person name="Hogenkamp D."/>
            <person name="Dixit R."/>
            <person name="Oppert B."/>
            <person name="Jiang H."/>
            <person name="Zou Z."/>
            <person name="Marshall J."/>
            <person name="Elpidina E."/>
            <person name="Vinokurov K."/>
            <person name="Oppert C."/>
            <person name="Zou Z."/>
            <person name="Evans J."/>
            <person name="Lu Z."/>
            <person name="Zhao P."/>
            <person name="Sumathipala N."/>
            <person name="Altincicek B."/>
            <person name="Vilcinskas A."/>
            <person name="Williams M."/>
            <person name="Hultmark D."/>
            <person name="Hetru C."/>
            <person name="Jiang H."/>
            <person name="Grimmelikhuijzen C.J."/>
            <person name="Hauser F."/>
            <person name="Cazzamali G."/>
            <person name="Williamson M."/>
            <person name="Park Y."/>
            <person name="Li B."/>
            <person name="Tanaka Y."/>
            <person name="Predel R."/>
            <person name="Neupert S."/>
            <person name="Schachtner J."/>
            <person name="Verleyen P."/>
            <person name="Raible F."/>
            <person name="Bork P."/>
            <person name="Friedrich M."/>
            <person name="Walden K.K."/>
            <person name="Robertson H.M."/>
            <person name="Angeli S."/>
            <person name="Foret S."/>
            <person name="Bucher G."/>
            <person name="Schuetz S."/>
            <person name="Maleszka R."/>
            <person name="Wimmer E.A."/>
            <person name="Beeman R.W."/>
            <person name="Lorenzen M."/>
            <person name="Tomoyasu Y."/>
            <person name="Miller S.C."/>
            <person name="Grossmann D."/>
            <person name="Bucher G."/>
        </authorList>
    </citation>
    <scope>NUCLEOTIDE SEQUENCE [LARGE SCALE GENOMIC DNA]</scope>
    <source>
        <strain evidence="2 3">Georgia GA2</strain>
    </source>
</reference>
<feature type="chain" id="PRO_5007310516" description="Protein quiver" evidence="1">
    <location>
        <begin position="30"/>
        <end position="160"/>
    </location>
</feature>
<dbReference type="eggNOG" id="ENOG502SEAX">
    <property type="taxonomic scope" value="Eukaryota"/>
</dbReference>
<feature type="signal peptide" evidence="1">
    <location>
        <begin position="1"/>
        <end position="29"/>
    </location>
</feature>
<protein>
    <recommendedName>
        <fullName evidence="4">Protein quiver</fullName>
    </recommendedName>
</protein>
<evidence type="ECO:0000256" key="1">
    <source>
        <dbReference type="SAM" id="SignalP"/>
    </source>
</evidence>
<dbReference type="KEGG" id="tca:103314647"/>
<dbReference type="AlphaFoldDB" id="D6W7J1"/>
<name>D6W7J1_TRICA</name>
<dbReference type="OrthoDB" id="6781779at2759"/>
<dbReference type="HOGENOM" id="CLU_1909364_0_0_1"/>
<evidence type="ECO:0000313" key="3">
    <source>
        <dbReference type="Proteomes" id="UP000007266"/>
    </source>
</evidence>
<gene>
    <name evidence="2" type="primary">AUGUSTUS-3.0.2_10812</name>
    <name evidence="2" type="ORF">TcasGA2_TC010812</name>
</gene>
<keyword evidence="3" id="KW-1185">Reference proteome</keyword>
<dbReference type="Proteomes" id="UP000007266">
    <property type="component" value="Linkage group 1"/>
</dbReference>
<dbReference type="InParanoid" id="D6W7J1"/>
<keyword evidence="1" id="KW-0732">Signal</keyword>
<reference evidence="2 3" key="2">
    <citation type="journal article" date="2010" name="Nucleic Acids Res.">
        <title>BeetleBase in 2010: revisions to provide comprehensive genomic information for Tribolium castaneum.</title>
        <authorList>
            <person name="Kim H.S."/>
            <person name="Murphy T."/>
            <person name="Xia J."/>
            <person name="Caragea D."/>
            <person name="Park Y."/>
            <person name="Beeman R.W."/>
            <person name="Lorenzen M.D."/>
            <person name="Butcher S."/>
            <person name="Manak J.R."/>
            <person name="Brown S.J."/>
        </authorList>
    </citation>
    <scope>GENOME REANNOTATION</scope>
    <source>
        <strain evidence="2 3">Georgia GA2</strain>
    </source>
</reference>
<accession>D6W7J1</accession>
<evidence type="ECO:0008006" key="4">
    <source>
        <dbReference type="Google" id="ProtNLM"/>
    </source>
</evidence>
<organism evidence="2 3">
    <name type="scientific">Tribolium castaneum</name>
    <name type="common">Red flour beetle</name>
    <dbReference type="NCBI Taxonomy" id="7070"/>
    <lineage>
        <taxon>Eukaryota</taxon>
        <taxon>Metazoa</taxon>
        <taxon>Ecdysozoa</taxon>
        <taxon>Arthropoda</taxon>
        <taxon>Hexapoda</taxon>
        <taxon>Insecta</taxon>
        <taxon>Pterygota</taxon>
        <taxon>Neoptera</taxon>
        <taxon>Endopterygota</taxon>
        <taxon>Coleoptera</taxon>
        <taxon>Polyphaga</taxon>
        <taxon>Cucujiformia</taxon>
        <taxon>Tenebrionidae</taxon>
        <taxon>Tenebrionidae incertae sedis</taxon>
        <taxon>Tribolium</taxon>
    </lineage>
</organism>
<sequence>MVFNTSQINLNVVLLVLLGISNKVDFIMAHQCYVCGPKANISCDKFDPTDKTFIKECPSAQACSIQTHGNLVERSCEEIGIRDCKTANNVQYCFCSENLCNGKTINFTDDEDLNDEGSGVSVITNTIQKEHKTIHTASQSSQVQLYFCSTWISILAILCN</sequence>
<dbReference type="EMBL" id="KQ971307">
    <property type="protein sequence ID" value="EFA11277.2"/>
    <property type="molecule type" value="Genomic_DNA"/>
</dbReference>